<dbReference type="EMBL" id="JAUEPT010000003">
    <property type="protein sequence ID" value="KAK0453782.1"/>
    <property type="molecule type" value="Genomic_DNA"/>
</dbReference>
<feature type="region of interest" description="Disordered" evidence="9">
    <location>
        <begin position="258"/>
        <end position="330"/>
    </location>
</feature>
<feature type="compositionally biased region" description="Low complexity" evidence="9">
    <location>
        <begin position="193"/>
        <end position="212"/>
    </location>
</feature>
<feature type="region of interest" description="Disordered" evidence="9">
    <location>
        <begin position="149"/>
        <end position="173"/>
    </location>
</feature>
<dbReference type="Gene3D" id="1.10.510.10">
    <property type="entry name" value="Transferase(Phosphotransferase) domain 1"/>
    <property type="match status" value="1"/>
</dbReference>
<evidence type="ECO:0000256" key="4">
    <source>
        <dbReference type="ARBA" id="ARBA00022741"/>
    </source>
</evidence>
<dbReference type="GO" id="GO:0005524">
    <property type="term" value="F:ATP binding"/>
    <property type="evidence" value="ECO:0007669"/>
    <property type="project" value="UniProtKB-KW"/>
</dbReference>
<evidence type="ECO:0000256" key="7">
    <source>
        <dbReference type="ARBA" id="ARBA00047899"/>
    </source>
</evidence>
<keyword evidence="12" id="KW-1185">Reference proteome</keyword>
<feature type="domain" description="Serine/threonine-protein kinase haspin C-terminal" evidence="10">
    <location>
        <begin position="637"/>
        <end position="714"/>
    </location>
</feature>
<proteinExistence type="predicted"/>
<sequence length="773" mass="85755">MLGSRTKKVTSYGKRRQRVVNITSEERRRGGYDLDATEPKLGTVVPSIKNRENIISLAVKGRKVSSPRVVIPRLKKRSPKTPPKRIGSLFTDTPARTPLAIFHPNGPGSPAILPKQWKKPLSPAAPSGLRKPFSPFVEMDITVVDDQGQTLKKERRVSRTDAKQVNESDSDSDVVVVAVRKPRRLKSRVVVISDDSGSDAQSGSDSDFSSSSYNPPRKRKPQPTVRNAQKAAANGQRDATRGPGRQLPKALEADAAIIAPSKPSSNLPNDRVYIDLTEDTPPARPAPARYQPGILPIHKPRQLTPVRPGKNRLFAPPSPSSPTTTSELDFDFDDLSIGEDDLDATDSPAPSVPDYLRPLLRECNQEACGLHEFSAFISTFPFDPILSSPNGPSSKLHFRKVGEASYSEVFGIGDVVLKVIPLRDETSSADGGGNSPPADVEQPAPTDVRDVLKEIIVTRAMGEVYDGFVKLMKAYVVRGRYPEKLLHLWDEYNRQKGSESIRPDMFTLSQVYAIVVLPNGGPDLETYTFRNATKIGWRQACSIFWQVAKSLAHAEQLVSFEHRDLHWGQILVKDLPLPTALPLQAQPLNRKPAKKTPTPMDDKCHGVQVTLIDLGLSRMDAGDGCGGEMIHWTPFDKEIFQGEGDYQFDIYRMMRDQNNGKWEPFLPLTNVMWLHYLLVKLLRFKGIRPPARRGQVVPPASSTLTERECYECLLDLEQWLGQCLTTAAARVKPIKSRRKTVVPDKGEASLNPMCAGEVVEYGIKKAWIKAISR</sequence>
<dbReference type="GO" id="GO:0005634">
    <property type="term" value="C:nucleus"/>
    <property type="evidence" value="ECO:0007669"/>
    <property type="project" value="TreeGrafter"/>
</dbReference>
<dbReference type="Gene3D" id="3.30.200.20">
    <property type="entry name" value="Phosphorylase Kinase, domain 1"/>
    <property type="match status" value="1"/>
</dbReference>
<keyword evidence="3" id="KW-0808">Transferase</keyword>
<dbReference type="GO" id="GO:0000278">
    <property type="term" value="P:mitotic cell cycle"/>
    <property type="evidence" value="ECO:0007669"/>
    <property type="project" value="TreeGrafter"/>
</dbReference>
<evidence type="ECO:0000256" key="3">
    <source>
        <dbReference type="ARBA" id="ARBA00022679"/>
    </source>
</evidence>
<dbReference type="AlphaFoldDB" id="A0AA39N0U4"/>
<evidence type="ECO:0000256" key="9">
    <source>
        <dbReference type="SAM" id="MobiDB-lite"/>
    </source>
</evidence>
<dbReference type="PANTHER" id="PTHR24419:SF18">
    <property type="entry name" value="SERINE_THREONINE-PROTEIN KINASE HASPIN"/>
    <property type="match status" value="1"/>
</dbReference>
<protein>
    <recommendedName>
        <fullName evidence="1">non-specific serine/threonine protein kinase</fullName>
        <ecNumber evidence="1">2.7.11.1</ecNumber>
    </recommendedName>
</protein>
<feature type="compositionally biased region" description="Basic and acidic residues" evidence="9">
    <location>
        <begin position="157"/>
        <end position="166"/>
    </location>
</feature>
<evidence type="ECO:0000256" key="1">
    <source>
        <dbReference type="ARBA" id="ARBA00012513"/>
    </source>
</evidence>
<dbReference type="InterPro" id="IPR011009">
    <property type="entry name" value="Kinase-like_dom_sf"/>
</dbReference>
<comment type="catalytic activity">
    <reaction evidence="7">
        <text>L-threonyl-[protein] + ATP = O-phospho-L-threonyl-[protein] + ADP + H(+)</text>
        <dbReference type="Rhea" id="RHEA:46608"/>
        <dbReference type="Rhea" id="RHEA-COMP:11060"/>
        <dbReference type="Rhea" id="RHEA-COMP:11605"/>
        <dbReference type="ChEBI" id="CHEBI:15378"/>
        <dbReference type="ChEBI" id="CHEBI:30013"/>
        <dbReference type="ChEBI" id="CHEBI:30616"/>
        <dbReference type="ChEBI" id="CHEBI:61977"/>
        <dbReference type="ChEBI" id="CHEBI:456216"/>
        <dbReference type="EC" id="2.7.11.1"/>
    </reaction>
</comment>
<reference evidence="11" key="1">
    <citation type="submission" date="2023-06" db="EMBL/GenBank/DDBJ databases">
        <authorList>
            <consortium name="Lawrence Berkeley National Laboratory"/>
            <person name="Ahrendt S."/>
            <person name="Sahu N."/>
            <person name="Indic B."/>
            <person name="Wong-Bajracharya J."/>
            <person name="Merenyi Z."/>
            <person name="Ke H.-M."/>
            <person name="Monk M."/>
            <person name="Kocsube S."/>
            <person name="Drula E."/>
            <person name="Lipzen A."/>
            <person name="Balint B."/>
            <person name="Henrissat B."/>
            <person name="Andreopoulos B."/>
            <person name="Martin F.M."/>
            <person name="Harder C.B."/>
            <person name="Rigling D."/>
            <person name="Ford K.L."/>
            <person name="Foster G.D."/>
            <person name="Pangilinan J."/>
            <person name="Papanicolaou A."/>
            <person name="Barry K."/>
            <person name="LaButti K."/>
            <person name="Viragh M."/>
            <person name="Koriabine M."/>
            <person name="Yan M."/>
            <person name="Riley R."/>
            <person name="Champramary S."/>
            <person name="Plett K.L."/>
            <person name="Tsai I.J."/>
            <person name="Slot J."/>
            <person name="Sipos G."/>
            <person name="Plett J."/>
            <person name="Nagy L.G."/>
            <person name="Grigoriev I.V."/>
        </authorList>
    </citation>
    <scope>NUCLEOTIDE SEQUENCE</scope>
    <source>
        <strain evidence="11">FPL87.14</strain>
    </source>
</reference>
<dbReference type="GO" id="GO:0072354">
    <property type="term" value="F:histone H3T3 kinase activity"/>
    <property type="evidence" value="ECO:0007669"/>
    <property type="project" value="TreeGrafter"/>
</dbReference>
<dbReference type="Proteomes" id="UP001175226">
    <property type="component" value="Unassembled WGS sequence"/>
</dbReference>
<dbReference type="EC" id="2.7.11.1" evidence="1"/>
<dbReference type="SMART" id="SM01331">
    <property type="entry name" value="DUF3635"/>
    <property type="match status" value="1"/>
</dbReference>
<gene>
    <name evidence="11" type="ORF">EV421DRAFT_1700539</name>
</gene>
<evidence type="ECO:0000256" key="6">
    <source>
        <dbReference type="ARBA" id="ARBA00022840"/>
    </source>
</evidence>
<keyword evidence="4" id="KW-0547">Nucleotide-binding</keyword>
<dbReference type="PANTHER" id="PTHR24419">
    <property type="entry name" value="INTERLEUKIN-1 RECEPTOR-ASSOCIATED KINASE"/>
    <property type="match status" value="1"/>
</dbReference>
<keyword evidence="6" id="KW-0067">ATP-binding</keyword>
<dbReference type="SUPFAM" id="SSF56112">
    <property type="entry name" value="Protein kinase-like (PK-like)"/>
    <property type="match status" value="1"/>
</dbReference>
<dbReference type="GO" id="GO:0005737">
    <property type="term" value="C:cytoplasm"/>
    <property type="evidence" value="ECO:0007669"/>
    <property type="project" value="TreeGrafter"/>
</dbReference>
<comment type="caution">
    <text evidence="11">The sequence shown here is derived from an EMBL/GenBank/DDBJ whole genome shotgun (WGS) entry which is preliminary data.</text>
</comment>
<evidence type="ECO:0000256" key="8">
    <source>
        <dbReference type="ARBA" id="ARBA00048679"/>
    </source>
</evidence>
<accession>A0AA39N0U4</accession>
<dbReference type="InterPro" id="IPR024604">
    <property type="entry name" value="GSG2_C"/>
</dbReference>
<evidence type="ECO:0000313" key="11">
    <source>
        <dbReference type="EMBL" id="KAK0453782.1"/>
    </source>
</evidence>
<keyword evidence="5" id="KW-0418">Kinase</keyword>
<evidence type="ECO:0000256" key="2">
    <source>
        <dbReference type="ARBA" id="ARBA00022527"/>
    </source>
</evidence>
<evidence type="ECO:0000313" key="12">
    <source>
        <dbReference type="Proteomes" id="UP001175226"/>
    </source>
</evidence>
<dbReference type="Pfam" id="PF12330">
    <property type="entry name" value="Haspin_kinase"/>
    <property type="match status" value="1"/>
</dbReference>
<evidence type="ECO:0000259" key="10">
    <source>
        <dbReference type="SMART" id="SM01331"/>
    </source>
</evidence>
<dbReference type="GO" id="GO:0035556">
    <property type="term" value="P:intracellular signal transduction"/>
    <property type="evidence" value="ECO:0007669"/>
    <property type="project" value="TreeGrafter"/>
</dbReference>
<evidence type="ECO:0000256" key="5">
    <source>
        <dbReference type="ARBA" id="ARBA00022777"/>
    </source>
</evidence>
<comment type="catalytic activity">
    <reaction evidence="8">
        <text>L-seryl-[protein] + ATP = O-phospho-L-seryl-[protein] + ADP + H(+)</text>
        <dbReference type="Rhea" id="RHEA:17989"/>
        <dbReference type="Rhea" id="RHEA-COMP:9863"/>
        <dbReference type="Rhea" id="RHEA-COMP:11604"/>
        <dbReference type="ChEBI" id="CHEBI:15378"/>
        <dbReference type="ChEBI" id="CHEBI:29999"/>
        <dbReference type="ChEBI" id="CHEBI:30616"/>
        <dbReference type="ChEBI" id="CHEBI:83421"/>
        <dbReference type="ChEBI" id="CHEBI:456216"/>
        <dbReference type="EC" id="2.7.11.1"/>
    </reaction>
</comment>
<name>A0AA39N0U4_9AGAR</name>
<keyword evidence="2" id="KW-0723">Serine/threonine-protein kinase</keyword>
<organism evidence="11 12">
    <name type="scientific">Armillaria borealis</name>
    <dbReference type="NCBI Taxonomy" id="47425"/>
    <lineage>
        <taxon>Eukaryota</taxon>
        <taxon>Fungi</taxon>
        <taxon>Dikarya</taxon>
        <taxon>Basidiomycota</taxon>
        <taxon>Agaricomycotina</taxon>
        <taxon>Agaricomycetes</taxon>
        <taxon>Agaricomycetidae</taxon>
        <taxon>Agaricales</taxon>
        <taxon>Marasmiineae</taxon>
        <taxon>Physalacriaceae</taxon>
        <taxon>Armillaria</taxon>
    </lineage>
</organism>
<feature type="region of interest" description="Disordered" evidence="9">
    <location>
        <begin position="190"/>
        <end position="246"/>
    </location>
</feature>